<protein>
    <submittedName>
        <fullName evidence="8">Putative efflux protein, MATE family</fullName>
    </submittedName>
</protein>
<keyword evidence="2" id="KW-0813">Transport</keyword>
<dbReference type="CDD" id="cd13138">
    <property type="entry name" value="MATE_yoeA_like"/>
    <property type="match status" value="1"/>
</dbReference>
<dbReference type="GO" id="GO:0042910">
    <property type="term" value="F:xenobiotic transmembrane transporter activity"/>
    <property type="evidence" value="ECO:0007669"/>
    <property type="project" value="InterPro"/>
</dbReference>
<proteinExistence type="predicted"/>
<evidence type="ECO:0000256" key="5">
    <source>
        <dbReference type="ARBA" id="ARBA00022989"/>
    </source>
</evidence>
<evidence type="ECO:0000256" key="3">
    <source>
        <dbReference type="ARBA" id="ARBA00022475"/>
    </source>
</evidence>
<feature type="transmembrane region" description="Helical" evidence="7">
    <location>
        <begin position="20"/>
        <end position="37"/>
    </location>
</feature>
<dbReference type="InterPro" id="IPR052031">
    <property type="entry name" value="Membrane_Transporter-Flippase"/>
</dbReference>
<feature type="transmembrane region" description="Helical" evidence="7">
    <location>
        <begin position="204"/>
        <end position="225"/>
    </location>
</feature>
<keyword evidence="6 7" id="KW-0472">Membrane</keyword>
<keyword evidence="3" id="KW-1003">Cell membrane</keyword>
<dbReference type="OMA" id="EFWILLK"/>
<evidence type="ECO:0000313" key="9">
    <source>
        <dbReference type="Proteomes" id="UP000182379"/>
    </source>
</evidence>
<name>A0A1H2YHH9_ACIFE</name>
<dbReference type="PIRSF" id="PIRSF006603">
    <property type="entry name" value="DinF"/>
    <property type="match status" value="1"/>
</dbReference>
<dbReference type="Proteomes" id="UP000182379">
    <property type="component" value="Unassembled WGS sequence"/>
</dbReference>
<dbReference type="NCBIfam" id="TIGR00797">
    <property type="entry name" value="matE"/>
    <property type="match status" value="1"/>
</dbReference>
<reference evidence="8 9" key="1">
    <citation type="submission" date="2016-10" db="EMBL/GenBank/DDBJ databases">
        <authorList>
            <person name="Varghese N."/>
            <person name="Submissions S."/>
        </authorList>
    </citation>
    <scope>NUCLEOTIDE SEQUENCE [LARGE SCALE GENOMIC DNA]</scope>
    <source>
        <strain evidence="8 9">WCC6</strain>
    </source>
</reference>
<dbReference type="GeneID" id="78334553"/>
<feature type="transmembrane region" description="Helical" evidence="7">
    <location>
        <begin position="144"/>
        <end position="163"/>
    </location>
</feature>
<dbReference type="PANTHER" id="PTHR43549">
    <property type="entry name" value="MULTIDRUG RESISTANCE PROTEIN YPNP-RELATED"/>
    <property type="match status" value="1"/>
</dbReference>
<dbReference type="AlphaFoldDB" id="A0A1H2YHH9"/>
<organism evidence="8 9">
    <name type="scientific">Acidaminococcus fermentans</name>
    <dbReference type="NCBI Taxonomy" id="905"/>
    <lineage>
        <taxon>Bacteria</taxon>
        <taxon>Bacillati</taxon>
        <taxon>Bacillota</taxon>
        <taxon>Negativicutes</taxon>
        <taxon>Acidaminococcales</taxon>
        <taxon>Acidaminococcaceae</taxon>
        <taxon>Acidaminococcus</taxon>
    </lineage>
</organism>
<feature type="transmembrane region" description="Helical" evidence="7">
    <location>
        <begin position="175"/>
        <end position="198"/>
    </location>
</feature>
<evidence type="ECO:0000313" key="8">
    <source>
        <dbReference type="EMBL" id="SDX04530.1"/>
    </source>
</evidence>
<feature type="transmembrane region" description="Helical" evidence="7">
    <location>
        <begin position="102"/>
        <end position="124"/>
    </location>
</feature>
<gene>
    <name evidence="8" type="ORF">SAMN05216495_11144</name>
</gene>
<comment type="caution">
    <text evidence="8">The sequence shown here is derived from an EMBL/GenBank/DDBJ whole genome shotgun (WGS) entry which is preliminary data.</text>
</comment>
<evidence type="ECO:0000256" key="2">
    <source>
        <dbReference type="ARBA" id="ARBA00022448"/>
    </source>
</evidence>
<dbReference type="EMBL" id="FNOP01000011">
    <property type="protein sequence ID" value="SDX04530.1"/>
    <property type="molecule type" value="Genomic_DNA"/>
</dbReference>
<dbReference type="GO" id="GO:0015297">
    <property type="term" value="F:antiporter activity"/>
    <property type="evidence" value="ECO:0007669"/>
    <property type="project" value="InterPro"/>
</dbReference>
<feature type="transmembrane region" description="Helical" evidence="7">
    <location>
        <begin position="364"/>
        <end position="386"/>
    </location>
</feature>
<comment type="subcellular location">
    <subcellularLocation>
        <location evidence="1">Cell membrane</location>
        <topology evidence="1">Multi-pass membrane protein</topology>
    </subcellularLocation>
</comment>
<feature type="transmembrane region" description="Helical" evidence="7">
    <location>
        <begin position="325"/>
        <end position="344"/>
    </location>
</feature>
<dbReference type="PANTHER" id="PTHR43549:SF3">
    <property type="entry name" value="MULTIDRUG RESISTANCE PROTEIN YPNP-RELATED"/>
    <property type="match status" value="1"/>
</dbReference>
<sequence length="458" mass="49400">MTETKLQPKSRGLDMLHGSIADKLFYFAMPIGLMGLFEQLFNSADVFLLGHFVGKDAMAAVGNNMPVIGLLVTLLIGISLGANVVIAQYLGAGKQDKVEETVQTAIVMALGLGVLLAAVGELIASPALKLLAVPPEVHDLAATYLRIFLLGMPFLTLYNFEAAIFRSCGDGKTPLYSLVAANILNITLDLLSVTVLGWGLTGVVSATVLSFAVNSGILFVLLCRTPQPIRLQRHHMRLNGHEMGKILHIGLPAGIQGMVFALSNVVIQSSINSLGTAAMAAAAASVIIEFNIYCFVNGFSQATTTFVGQNYGARKLSRCLASTKAAFWVEGLFLLCITLPILFFGEHIIGFFNHDPEVIQLGMLRLWCVGDMLYLNGVVDIMSGALRGYGYSLPPAIVALIGICGVRLVWIYTVFVNHRDYLTLIMAYPVSWLATTVVLAAVYYQCRKYILKSALAGK</sequence>
<feature type="transmembrane region" description="Helical" evidence="7">
    <location>
        <begin position="273"/>
        <end position="296"/>
    </location>
</feature>
<feature type="transmembrane region" description="Helical" evidence="7">
    <location>
        <begin position="67"/>
        <end position="90"/>
    </location>
</feature>
<dbReference type="InterPro" id="IPR048279">
    <property type="entry name" value="MdtK-like"/>
</dbReference>
<feature type="transmembrane region" description="Helical" evidence="7">
    <location>
        <begin position="246"/>
        <end position="267"/>
    </location>
</feature>
<evidence type="ECO:0000256" key="7">
    <source>
        <dbReference type="SAM" id="Phobius"/>
    </source>
</evidence>
<accession>A0A1H2YHH9</accession>
<dbReference type="InterPro" id="IPR002528">
    <property type="entry name" value="MATE_fam"/>
</dbReference>
<keyword evidence="4 7" id="KW-0812">Transmembrane</keyword>
<dbReference type="GO" id="GO:0005886">
    <property type="term" value="C:plasma membrane"/>
    <property type="evidence" value="ECO:0007669"/>
    <property type="project" value="UniProtKB-SubCell"/>
</dbReference>
<feature type="transmembrane region" description="Helical" evidence="7">
    <location>
        <begin position="393"/>
        <end position="415"/>
    </location>
</feature>
<feature type="transmembrane region" description="Helical" evidence="7">
    <location>
        <begin position="421"/>
        <end position="444"/>
    </location>
</feature>
<keyword evidence="5 7" id="KW-1133">Transmembrane helix</keyword>
<evidence type="ECO:0000256" key="1">
    <source>
        <dbReference type="ARBA" id="ARBA00004651"/>
    </source>
</evidence>
<dbReference type="RefSeq" id="WP_012938175.1">
    <property type="nucleotide sequence ID" value="NZ_CALAKB010000018.1"/>
</dbReference>
<evidence type="ECO:0000256" key="4">
    <source>
        <dbReference type="ARBA" id="ARBA00022692"/>
    </source>
</evidence>
<dbReference type="Pfam" id="PF01554">
    <property type="entry name" value="MatE"/>
    <property type="match status" value="2"/>
</dbReference>
<evidence type="ECO:0000256" key="6">
    <source>
        <dbReference type="ARBA" id="ARBA00023136"/>
    </source>
</evidence>